<dbReference type="InterPro" id="IPR005079">
    <property type="entry name" value="Peptidase_C45_hydrolase"/>
</dbReference>
<name>A0AAV9NHK4_9EURO</name>
<proteinExistence type="predicted"/>
<dbReference type="InterPro" id="IPR047801">
    <property type="entry name" value="Peptidase_C45"/>
</dbReference>
<dbReference type="Gene3D" id="3.60.60.10">
    <property type="entry name" value="Penicillin V Acylase, Chain A"/>
    <property type="match status" value="1"/>
</dbReference>
<sequence length="357" mass="39034">MLEITCTGSPVEIGRQHGEAASQQVAGSLAFYRRLFEKYTGKPWDEVHSVAKGFATHIAQTWSAYYEEMEGVAWGSGQSTLDIVALNVRSEIMFGLMNDQTSRARTDGCTTVVLKPTSTKCFMGQNWDWMEEQKENLLLLTIISEGSLPKITMVTEAGIIGKIGLNSAGVGVCLNAIRARGLDETRLPVHLALRMALNAQSAREAAHALECYGVGGAAHIMIADAHDAIGLEFTSSDAVRLSPDAKGRIVHSNHMIRSHRDLDESTEADSFARLDRIQVLTEAIFHSPEFRAGFSLVDFAQVFDDHEGYPVSICRAQEAPSEDASLFTIVMDLQQKSAVVTVGRPCCAESKHVINFD</sequence>
<organism evidence="2 3">
    <name type="scientific">Exophiala bonariae</name>
    <dbReference type="NCBI Taxonomy" id="1690606"/>
    <lineage>
        <taxon>Eukaryota</taxon>
        <taxon>Fungi</taxon>
        <taxon>Dikarya</taxon>
        <taxon>Ascomycota</taxon>
        <taxon>Pezizomycotina</taxon>
        <taxon>Eurotiomycetes</taxon>
        <taxon>Chaetothyriomycetidae</taxon>
        <taxon>Chaetothyriales</taxon>
        <taxon>Herpotrichiellaceae</taxon>
        <taxon>Exophiala</taxon>
    </lineage>
</organism>
<dbReference type="RefSeq" id="XP_064708969.1">
    <property type="nucleotide sequence ID" value="XM_064855380.1"/>
</dbReference>
<dbReference type="EMBL" id="JAVRRD010000006">
    <property type="protein sequence ID" value="KAK5057851.1"/>
    <property type="molecule type" value="Genomic_DNA"/>
</dbReference>
<keyword evidence="3" id="KW-1185">Reference proteome</keyword>
<dbReference type="PANTHER" id="PTHR34180">
    <property type="entry name" value="PEPTIDASE C45"/>
    <property type="match status" value="1"/>
</dbReference>
<dbReference type="NCBIfam" id="NF040521">
    <property type="entry name" value="C45_proenzyme"/>
    <property type="match status" value="1"/>
</dbReference>
<feature type="domain" description="Peptidase C45 hydrolase" evidence="1">
    <location>
        <begin position="119"/>
        <end position="345"/>
    </location>
</feature>
<dbReference type="InterPro" id="IPR047794">
    <property type="entry name" value="C45_proenzyme-like"/>
</dbReference>
<reference evidence="2 3" key="1">
    <citation type="submission" date="2023-08" db="EMBL/GenBank/DDBJ databases">
        <title>Black Yeasts Isolated from many extreme environments.</title>
        <authorList>
            <person name="Coleine C."/>
            <person name="Stajich J.E."/>
            <person name="Selbmann L."/>
        </authorList>
    </citation>
    <scope>NUCLEOTIDE SEQUENCE [LARGE SCALE GENOMIC DNA]</scope>
    <source>
        <strain evidence="2 3">CCFEE 5792</strain>
    </source>
</reference>
<dbReference type="Proteomes" id="UP001358417">
    <property type="component" value="Unassembled WGS sequence"/>
</dbReference>
<dbReference type="GeneID" id="89980002"/>
<evidence type="ECO:0000259" key="1">
    <source>
        <dbReference type="Pfam" id="PF03417"/>
    </source>
</evidence>
<dbReference type="Gene3D" id="1.10.10.2120">
    <property type="match status" value="1"/>
</dbReference>
<comment type="caution">
    <text evidence="2">The sequence shown here is derived from an EMBL/GenBank/DDBJ whole genome shotgun (WGS) entry which is preliminary data.</text>
</comment>
<dbReference type="AlphaFoldDB" id="A0AAV9NHK4"/>
<accession>A0AAV9NHK4</accession>
<dbReference type="PANTHER" id="PTHR34180:SF1">
    <property type="entry name" value="BETA-ALANYL-DOPAMINE_CARCININE HYDROLASE"/>
    <property type="match status" value="1"/>
</dbReference>
<evidence type="ECO:0000313" key="2">
    <source>
        <dbReference type="EMBL" id="KAK5057851.1"/>
    </source>
</evidence>
<gene>
    <name evidence="2" type="ORF">LTR84_011852</name>
</gene>
<dbReference type="Pfam" id="PF03417">
    <property type="entry name" value="AAT"/>
    <property type="match status" value="1"/>
</dbReference>
<protein>
    <recommendedName>
        <fullName evidence="1">Peptidase C45 hydrolase domain-containing protein</fullName>
    </recommendedName>
</protein>
<evidence type="ECO:0000313" key="3">
    <source>
        <dbReference type="Proteomes" id="UP001358417"/>
    </source>
</evidence>